<evidence type="ECO:0000313" key="2">
    <source>
        <dbReference type="EMBL" id="CAK9169052.1"/>
    </source>
</evidence>
<accession>A0ABC8THX9</accession>
<proteinExistence type="predicted"/>
<keyword evidence="1" id="KW-1133">Transmembrane helix</keyword>
<comment type="caution">
    <text evidence="2">The sequence shown here is derived from an EMBL/GenBank/DDBJ whole genome shotgun (WGS) entry which is preliminary data.</text>
</comment>
<organism evidence="2 3">
    <name type="scientific">Ilex paraguariensis</name>
    <name type="common">yerba mate</name>
    <dbReference type="NCBI Taxonomy" id="185542"/>
    <lineage>
        <taxon>Eukaryota</taxon>
        <taxon>Viridiplantae</taxon>
        <taxon>Streptophyta</taxon>
        <taxon>Embryophyta</taxon>
        <taxon>Tracheophyta</taxon>
        <taxon>Spermatophyta</taxon>
        <taxon>Magnoliopsida</taxon>
        <taxon>eudicotyledons</taxon>
        <taxon>Gunneridae</taxon>
        <taxon>Pentapetalae</taxon>
        <taxon>asterids</taxon>
        <taxon>campanulids</taxon>
        <taxon>Aquifoliales</taxon>
        <taxon>Aquifoliaceae</taxon>
        <taxon>Ilex</taxon>
    </lineage>
</organism>
<dbReference type="EMBL" id="CAUOFW020005215">
    <property type="protein sequence ID" value="CAK9169052.1"/>
    <property type="molecule type" value="Genomic_DNA"/>
</dbReference>
<keyword evidence="1" id="KW-0812">Transmembrane</keyword>
<evidence type="ECO:0000313" key="3">
    <source>
        <dbReference type="Proteomes" id="UP001642360"/>
    </source>
</evidence>
<evidence type="ECO:0000256" key="1">
    <source>
        <dbReference type="SAM" id="Phobius"/>
    </source>
</evidence>
<protein>
    <submittedName>
        <fullName evidence="2">Uncharacterized protein</fullName>
    </submittedName>
</protein>
<sequence>MQVSNQLESGGFKVITADMMLWFASNTSISTPFLQHKHIPPDSLLALCISKLWNPRRAGEYLWAELSQLEWNENFGGWIWIPSSRAFLLSERRVKIMAMHSSKKVPRGTSSRQGGVLERSTELWFLFLGMSVMAIGLLGIVWVLVSLGLIGSGFWGGLSGREEDYVVEFVIKGSNGYVTRGNFSVGCDSGYECANFATGVPSAVHVPGSVCCSFSDASDGKVSSHVTAADKITGSRASNSGHDCGFSNESCKVDNALGFARSWGPYSPD</sequence>
<keyword evidence="1" id="KW-0472">Membrane</keyword>
<dbReference type="AlphaFoldDB" id="A0ABC8THX9"/>
<keyword evidence="3" id="KW-1185">Reference proteome</keyword>
<feature type="transmembrane region" description="Helical" evidence="1">
    <location>
        <begin position="123"/>
        <end position="151"/>
    </location>
</feature>
<reference evidence="2 3" key="1">
    <citation type="submission" date="2024-02" db="EMBL/GenBank/DDBJ databases">
        <authorList>
            <person name="Vignale AGUSTIN F."/>
            <person name="Sosa J E."/>
            <person name="Modenutti C."/>
        </authorList>
    </citation>
    <scope>NUCLEOTIDE SEQUENCE [LARGE SCALE GENOMIC DNA]</scope>
</reference>
<name>A0ABC8THX9_9AQUA</name>
<dbReference type="Proteomes" id="UP001642360">
    <property type="component" value="Unassembled WGS sequence"/>
</dbReference>
<gene>
    <name evidence="2" type="ORF">ILEXP_LOCUS38484</name>
</gene>